<dbReference type="Pfam" id="PF13535">
    <property type="entry name" value="ATP-grasp_4"/>
    <property type="match status" value="1"/>
</dbReference>
<evidence type="ECO:0000256" key="3">
    <source>
        <dbReference type="ARBA" id="ARBA00022840"/>
    </source>
</evidence>
<dbReference type="Gene3D" id="3.30.470.20">
    <property type="entry name" value="ATP-grasp fold, B domain"/>
    <property type="match status" value="1"/>
</dbReference>
<dbReference type="InterPro" id="IPR011761">
    <property type="entry name" value="ATP-grasp"/>
</dbReference>
<evidence type="ECO:0000313" key="6">
    <source>
        <dbReference type="EMBL" id="TFV41383.1"/>
    </source>
</evidence>
<organism evidence="6 7">
    <name type="scientific">Bradyrhizobium niftali</name>
    <dbReference type="NCBI Taxonomy" id="2560055"/>
    <lineage>
        <taxon>Bacteria</taxon>
        <taxon>Pseudomonadati</taxon>
        <taxon>Pseudomonadota</taxon>
        <taxon>Alphaproteobacteria</taxon>
        <taxon>Hyphomicrobiales</taxon>
        <taxon>Nitrobacteraceae</taxon>
        <taxon>Bradyrhizobium</taxon>
    </lineage>
</organism>
<dbReference type="PANTHER" id="PTHR43585:SF2">
    <property type="entry name" value="ATP-GRASP ENZYME FSQD"/>
    <property type="match status" value="1"/>
</dbReference>
<keyword evidence="1" id="KW-0436">Ligase</keyword>
<name>A0A4Y9LHC8_9BRAD</name>
<dbReference type="GO" id="GO:0016874">
    <property type="term" value="F:ligase activity"/>
    <property type="evidence" value="ECO:0007669"/>
    <property type="project" value="UniProtKB-KW"/>
</dbReference>
<sequence>MGSGGAILRHQRLGCMTEFLLYINYRRLIRESIRAFEAAHRLGYRVAVLGQPLPPELACYVDEWRQCNPASLVSLESAVEEIRKCIQIAGVVCFTETAVEACAIVAAKLRLPGLPLACVSAVRDKSILRERTQSVSGLTHRLLQNDSDLEEFIGVAGLPVIVKPVNASGSTGIYLLREPADLNVFHSTSKKIGNPSYDPTLRRETLTFLAERYIGGQEVSVEGYVCSGEVTVVGITHKLTSDPYCLEVRHIFPADLDGEMRSMIEAKTKDYVLALCLDNASFHLEGKYDGPQFALIEVAARPGGDYIASHLVPLALHYDFYENLARIAVGTAPLPPPAPQRVAGIHYVLAKQEGRLLGYRGLEAVLDHPWVEQAIVETSIGTHIVLPPSDFRLQRLIAVISTAPSQALLTKHLDWVSETITPVFAHE</sequence>
<comment type="caution">
    <text evidence="6">The sequence shown here is derived from an EMBL/GenBank/DDBJ whole genome shotgun (WGS) entry which is preliminary data.</text>
</comment>
<evidence type="ECO:0000256" key="1">
    <source>
        <dbReference type="ARBA" id="ARBA00022598"/>
    </source>
</evidence>
<keyword evidence="3 4" id="KW-0067">ATP-binding</keyword>
<dbReference type="GO" id="GO:0046872">
    <property type="term" value="F:metal ion binding"/>
    <property type="evidence" value="ECO:0007669"/>
    <property type="project" value="InterPro"/>
</dbReference>
<dbReference type="InterPro" id="IPR052032">
    <property type="entry name" value="ATP-dep_AA_Ligase"/>
</dbReference>
<reference evidence="6 7" key="1">
    <citation type="submission" date="2019-03" db="EMBL/GenBank/DDBJ databases">
        <title>Bradyrhizobium diversity isolated from nodules of Chamaecrista fasciculata.</title>
        <authorList>
            <person name="Klepa M.S."/>
            <person name="Urquiaga M.O."/>
            <person name="Hungria M."/>
            <person name="Delamuta J.R."/>
        </authorList>
    </citation>
    <scope>NUCLEOTIDE SEQUENCE [LARGE SCALE GENOMIC DNA]</scope>
    <source>
        <strain evidence="6 7">CNPSo 3448</strain>
    </source>
</reference>
<dbReference type="EMBL" id="SPQT01000029">
    <property type="protein sequence ID" value="TFV41383.1"/>
    <property type="molecule type" value="Genomic_DNA"/>
</dbReference>
<evidence type="ECO:0000259" key="5">
    <source>
        <dbReference type="PROSITE" id="PS50975"/>
    </source>
</evidence>
<keyword evidence="2 4" id="KW-0547">Nucleotide-binding</keyword>
<evidence type="ECO:0000313" key="7">
    <source>
        <dbReference type="Proteomes" id="UP000297966"/>
    </source>
</evidence>
<dbReference type="Proteomes" id="UP000297966">
    <property type="component" value="Unassembled WGS sequence"/>
</dbReference>
<dbReference type="GO" id="GO:0005524">
    <property type="term" value="F:ATP binding"/>
    <property type="evidence" value="ECO:0007669"/>
    <property type="project" value="UniProtKB-UniRule"/>
</dbReference>
<dbReference type="PANTHER" id="PTHR43585">
    <property type="entry name" value="FUMIPYRROLE BIOSYNTHESIS PROTEIN C"/>
    <property type="match status" value="1"/>
</dbReference>
<evidence type="ECO:0000256" key="2">
    <source>
        <dbReference type="ARBA" id="ARBA00022741"/>
    </source>
</evidence>
<dbReference type="OrthoDB" id="9134168at2"/>
<dbReference type="Gene3D" id="3.40.50.20">
    <property type="match status" value="1"/>
</dbReference>
<keyword evidence="7" id="KW-1185">Reference proteome</keyword>
<gene>
    <name evidence="6" type="ORF">E4K65_36485</name>
</gene>
<dbReference type="PROSITE" id="PS50975">
    <property type="entry name" value="ATP_GRASP"/>
    <property type="match status" value="1"/>
</dbReference>
<evidence type="ECO:0000256" key="4">
    <source>
        <dbReference type="PROSITE-ProRule" id="PRU00409"/>
    </source>
</evidence>
<feature type="domain" description="ATP-grasp" evidence="5">
    <location>
        <begin position="127"/>
        <end position="329"/>
    </location>
</feature>
<dbReference type="AlphaFoldDB" id="A0A4Y9LHC8"/>
<proteinExistence type="predicted"/>
<protein>
    <submittedName>
        <fullName evidence="6">ATP-grasp domain-containing protein</fullName>
    </submittedName>
</protein>
<accession>A0A4Y9LHC8</accession>
<dbReference type="SUPFAM" id="SSF56059">
    <property type="entry name" value="Glutathione synthetase ATP-binding domain-like"/>
    <property type="match status" value="1"/>
</dbReference>